<evidence type="ECO:0000313" key="1">
    <source>
        <dbReference type="EMBL" id="CAD8130966.1"/>
    </source>
</evidence>
<accession>A0A8S1RST8</accession>
<dbReference type="Proteomes" id="UP000692954">
    <property type="component" value="Unassembled WGS sequence"/>
</dbReference>
<gene>
    <name evidence="1" type="ORF">PSON_ATCC_30995.1.T3500006</name>
</gene>
<evidence type="ECO:0000313" key="2">
    <source>
        <dbReference type="Proteomes" id="UP000692954"/>
    </source>
</evidence>
<protein>
    <submittedName>
        <fullName evidence="1">Uncharacterized protein</fullName>
    </submittedName>
</protein>
<dbReference type="EMBL" id="CAJJDN010000350">
    <property type="protein sequence ID" value="CAD8130966.1"/>
    <property type="molecule type" value="Genomic_DNA"/>
</dbReference>
<comment type="caution">
    <text evidence="1">The sequence shown here is derived from an EMBL/GenBank/DDBJ whole genome shotgun (WGS) entry which is preliminary data.</text>
</comment>
<sequence>MSKKESNNNDVIDYDDNKLKISSIARGTKRKPSNVQLLKQIEAKSCTLNPKPRQLRPSFNVMKKKKSSKKSLIDKFVDIQQQNQQLKKILKKVIILINQIDQGKKEILTDINLQNALYYLLKQRCSFLCKMSILTIKPRSNRWILIQNKFLEFLRKKNFLINKGKFNRIQWSQEENQCTLKCIQKNINMFNNIQQIYQHKDDLEMKKIDLNSTRNKYRGKNFQSTKSELNSSEMINLQLQYKQLSIIFELHIQV</sequence>
<organism evidence="1 2">
    <name type="scientific">Paramecium sonneborni</name>
    <dbReference type="NCBI Taxonomy" id="65129"/>
    <lineage>
        <taxon>Eukaryota</taxon>
        <taxon>Sar</taxon>
        <taxon>Alveolata</taxon>
        <taxon>Ciliophora</taxon>
        <taxon>Intramacronucleata</taxon>
        <taxon>Oligohymenophorea</taxon>
        <taxon>Peniculida</taxon>
        <taxon>Parameciidae</taxon>
        <taxon>Paramecium</taxon>
    </lineage>
</organism>
<name>A0A8S1RST8_9CILI</name>
<proteinExistence type="predicted"/>
<dbReference type="AlphaFoldDB" id="A0A8S1RST8"/>
<keyword evidence="2" id="KW-1185">Reference proteome</keyword>
<reference evidence="1" key="1">
    <citation type="submission" date="2021-01" db="EMBL/GenBank/DDBJ databases">
        <authorList>
            <consortium name="Genoscope - CEA"/>
            <person name="William W."/>
        </authorList>
    </citation>
    <scope>NUCLEOTIDE SEQUENCE</scope>
</reference>